<evidence type="ECO:0000313" key="2">
    <source>
        <dbReference type="Proteomes" id="UP001055879"/>
    </source>
</evidence>
<keyword evidence="2" id="KW-1185">Reference proteome</keyword>
<sequence length="397" mass="44391">MVQRSEGGNVAVEKEIRLGRLSPGLPLRTTAHRVRSRWFSCRSMVGSQYDVVTRGLAPKIDAGIQGACAFVSEIWRKKQLNLNTVSSMQISSTMRCYEGSRQLHSSYRFVRSPFKEVTRQVSVFHHNSLTGSSIHQCGFFSFASSQNNENESVQPGNKTGSTVEANNAHGTRHPENKVDSGASDISQSSKRRRRGTKRTKFSDSDSDSENDLSRDDLVKLLAKKEELLNKRNKEMEIMQEKGLRSFAEIDNVIERTKREAENSKKFAIQSFANSLLDVADNLGRASSVVKDRFTKIDTTEDPAGALPLLNTLLEGVEMTEKQLAEVFKKFGVERYDPVNEQFDPNRHNAVFQVPDPSKPPNTIAVVMKPGYTLHERIIRPAEVGVVVGLATDDKETD</sequence>
<name>A0ACB9FKP8_ARCLA</name>
<proteinExistence type="predicted"/>
<accession>A0ACB9FKP8</accession>
<gene>
    <name evidence="1" type="ORF">L6452_02604</name>
</gene>
<dbReference type="Proteomes" id="UP001055879">
    <property type="component" value="Linkage Group LG01"/>
</dbReference>
<reference evidence="2" key="1">
    <citation type="journal article" date="2022" name="Mol. Ecol. Resour.">
        <title>The genomes of chicory, endive, great burdock and yacon provide insights into Asteraceae palaeo-polyploidization history and plant inulin production.</title>
        <authorList>
            <person name="Fan W."/>
            <person name="Wang S."/>
            <person name="Wang H."/>
            <person name="Wang A."/>
            <person name="Jiang F."/>
            <person name="Liu H."/>
            <person name="Zhao H."/>
            <person name="Xu D."/>
            <person name="Zhang Y."/>
        </authorList>
    </citation>
    <scope>NUCLEOTIDE SEQUENCE [LARGE SCALE GENOMIC DNA]</scope>
    <source>
        <strain evidence="2">cv. Niubang</strain>
    </source>
</reference>
<reference evidence="1 2" key="2">
    <citation type="journal article" date="2022" name="Mol. Ecol. Resour.">
        <title>The genomes of chicory, endive, great burdock and yacon provide insights into Asteraceae paleo-polyploidization history and plant inulin production.</title>
        <authorList>
            <person name="Fan W."/>
            <person name="Wang S."/>
            <person name="Wang H."/>
            <person name="Wang A."/>
            <person name="Jiang F."/>
            <person name="Liu H."/>
            <person name="Zhao H."/>
            <person name="Xu D."/>
            <person name="Zhang Y."/>
        </authorList>
    </citation>
    <scope>NUCLEOTIDE SEQUENCE [LARGE SCALE GENOMIC DNA]</scope>
    <source>
        <strain evidence="2">cv. Niubang</strain>
    </source>
</reference>
<dbReference type="EMBL" id="CM042047">
    <property type="protein sequence ID" value="KAI3771440.1"/>
    <property type="molecule type" value="Genomic_DNA"/>
</dbReference>
<comment type="caution">
    <text evidence="1">The sequence shown here is derived from an EMBL/GenBank/DDBJ whole genome shotgun (WGS) entry which is preliminary data.</text>
</comment>
<organism evidence="1 2">
    <name type="scientific">Arctium lappa</name>
    <name type="common">Greater burdock</name>
    <name type="synonym">Lappa major</name>
    <dbReference type="NCBI Taxonomy" id="4217"/>
    <lineage>
        <taxon>Eukaryota</taxon>
        <taxon>Viridiplantae</taxon>
        <taxon>Streptophyta</taxon>
        <taxon>Embryophyta</taxon>
        <taxon>Tracheophyta</taxon>
        <taxon>Spermatophyta</taxon>
        <taxon>Magnoliopsida</taxon>
        <taxon>eudicotyledons</taxon>
        <taxon>Gunneridae</taxon>
        <taxon>Pentapetalae</taxon>
        <taxon>asterids</taxon>
        <taxon>campanulids</taxon>
        <taxon>Asterales</taxon>
        <taxon>Asteraceae</taxon>
        <taxon>Carduoideae</taxon>
        <taxon>Cardueae</taxon>
        <taxon>Arctiinae</taxon>
        <taxon>Arctium</taxon>
    </lineage>
</organism>
<protein>
    <submittedName>
        <fullName evidence="1">Uncharacterized protein</fullName>
    </submittedName>
</protein>
<evidence type="ECO:0000313" key="1">
    <source>
        <dbReference type="EMBL" id="KAI3771440.1"/>
    </source>
</evidence>